<protein>
    <submittedName>
        <fullName evidence="2">Uncharacterized protein</fullName>
    </submittedName>
</protein>
<feature type="region of interest" description="Disordered" evidence="1">
    <location>
        <begin position="212"/>
        <end position="246"/>
    </location>
</feature>
<sequence length="246" mass="26516">MHALVLDNNTKRLEQGQIAFLQEGLQVTGSGSIAVAEIALDRFDVDILVIDRRTAGKRFAEIVRTAERRNPKLVSIALTPDVSGDTDRMVQAFPSMHCVLGDDLSPSVAAKLAMASVSESTGSGMAPREVEVPRVPQDSDIQLTRPGQYAPQPAAAPAPQPQWFDEVATPQPAPQPRPVQQPVQQSPQPARMIRAEDVQVARVVQGENGPQIVHEDEAQATARPVRSVAPVFSSTRRSRAKATQAA</sequence>
<evidence type="ECO:0000256" key="1">
    <source>
        <dbReference type="SAM" id="MobiDB-lite"/>
    </source>
</evidence>
<feature type="compositionally biased region" description="Low complexity" evidence="1">
    <location>
        <begin position="180"/>
        <end position="191"/>
    </location>
</feature>
<gene>
    <name evidence="2" type="ORF">TRN7648_00959</name>
</gene>
<organism evidence="2 3">
    <name type="scientific">Tropicibacter naphthalenivorans</name>
    <dbReference type="NCBI Taxonomy" id="441103"/>
    <lineage>
        <taxon>Bacteria</taxon>
        <taxon>Pseudomonadati</taxon>
        <taxon>Pseudomonadota</taxon>
        <taxon>Alphaproteobacteria</taxon>
        <taxon>Rhodobacterales</taxon>
        <taxon>Roseobacteraceae</taxon>
        <taxon>Tropicibacter</taxon>
    </lineage>
</organism>
<dbReference type="Proteomes" id="UP000054935">
    <property type="component" value="Unassembled WGS sequence"/>
</dbReference>
<proteinExistence type="predicted"/>
<dbReference type="EMBL" id="CYSE01000002">
    <property type="protein sequence ID" value="CUH76483.1"/>
    <property type="molecule type" value="Genomic_DNA"/>
</dbReference>
<feature type="region of interest" description="Disordered" evidence="1">
    <location>
        <begin position="119"/>
        <end position="192"/>
    </location>
</feature>
<dbReference type="AlphaFoldDB" id="A0A0P1G3V1"/>
<reference evidence="2 3" key="1">
    <citation type="submission" date="2015-09" db="EMBL/GenBank/DDBJ databases">
        <authorList>
            <consortium name="Swine Surveillance"/>
        </authorList>
    </citation>
    <scope>NUCLEOTIDE SEQUENCE [LARGE SCALE GENOMIC DNA]</scope>
    <source>
        <strain evidence="2 3">CECT 7648</strain>
    </source>
</reference>
<dbReference type="STRING" id="441103.TRN7648_00959"/>
<evidence type="ECO:0000313" key="3">
    <source>
        <dbReference type="Proteomes" id="UP000054935"/>
    </source>
</evidence>
<keyword evidence="3" id="KW-1185">Reference proteome</keyword>
<dbReference type="RefSeq" id="WP_058246508.1">
    <property type="nucleotide sequence ID" value="NZ_CYSE01000002.1"/>
</dbReference>
<name>A0A0P1G3V1_9RHOB</name>
<evidence type="ECO:0000313" key="2">
    <source>
        <dbReference type="EMBL" id="CUH76483.1"/>
    </source>
</evidence>
<accession>A0A0P1G3V1</accession>
<dbReference type="OrthoDB" id="7846007at2"/>